<dbReference type="Pfam" id="PF04616">
    <property type="entry name" value="Glyco_hydro_43"/>
    <property type="match status" value="1"/>
</dbReference>
<evidence type="ECO:0000259" key="6">
    <source>
        <dbReference type="Pfam" id="PF17851"/>
    </source>
</evidence>
<evidence type="ECO:0000256" key="1">
    <source>
        <dbReference type="ARBA" id="ARBA00009865"/>
    </source>
</evidence>
<evidence type="ECO:0000313" key="8">
    <source>
        <dbReference type="Proteomes" id="UP000298493"/>
    </source>
</evidence>
<dbReference type="EMBL" id="SNSC02000014">
    <property type="protein sequence ID" value="TID18508.1"/>
    <property type="molecule type" value="Genomic_DNA"/>
</dbReference>
<gene>
    <name evidence="7" type="ORF">E6O75_ATG06584</name>
</gene>
<dbReference type="AlphaFoldDB" id="A0A4Z1PBZ3"/>
<evidence type="ECO:0000256" key="3">
    <source>
        <dbReference type="ARBA" id="ARBA00023295"/>
    </source>
</evidence>
<sequence length="608" mass="66307">MLSRLSKLLHALLPSIAVASSITRNYDSSNSTINNPILPGWHSDPSCILVPEFDDTFFCVTSSFIASPGLPIYASKDLANWKLVSHALNRPSQLSFSPEGIIQNEGIFAATIRYREGVLYVITTNLHIGDTTELEGVLFSTTDPYSNAAWSSPVRFATPGIDVDLFWDDNGTAYVAHTAIGLMTLNTTTGATSDSVSIWNGTEQYSKPEGPHIYRKDGYYYLMIAEGGTETKHSAVIARSKKIYGPYENDTANPLVTARDTPNYFQTVGHADLFQDKAGNWWMVALSTRSGPEWVNYPMGRETVLTPVTWNEGKFPEVDPVFGKQSGWPIKIQSRDAISQGSGPWIGDPDVINFEPGSSIPPHFIFWRWPVQASYEISPPNHPNSLRLKPSKDFSSTPENPAGGAANGITLITRLQEHTLFNFSIDVDFQPQAINAEAGIIAFLTQSQHIDLGIILMQNSSGLAAPYLRLSVLGDKSINSSFSAKIAPGIASPIFAPGKFIGTLNAFVPMRLSPEWAKHPIKLEIQARNDTHFTFLASSRVAKEEPVVFGELPTSILSGGSGPFTGTLLGAYATTNGGNVTSDYAYVSKWRYTGVGQKIDNDVIVPTT</sequence>
<comment type="caution">
    <text evidence="7">The sequence shown here is derived from an EMBL/GenBank/DDBJ whole genome shotgun (WGS) entry which is preliminary data.</text>
</comment>
<dbReference type="PANTHER" id="PTHR42812:SF17">
    <property type="entry name" value="BETA-XYLOSIDASE C-TERMINAL CONCANAVALIN A-LIKE DOMAIN-CONTAINING PROTEIN-RELATED"/>
    <property type="match status" value="1"/>
</dbReference>
<feature type="domain" description="Beta-xylosidase C-terminal Concanavalin A-like" evidence="6">
    <location>
        <begin position="354"/>
        <end position="454"/>
    </location>
</feature>
<dbReference type="GO" id="GO:0004553">
    <property type="term" value="F:hydrolase activity, hydrolyzing O-glycosyl compounds"/>
    <property type="evidence" value="ECO:0007669"/>
    <property type="project" value="InterPro"/>
</dbReference>
<keyword evidence="5" id="KW-0732">Signal</keyword>
<feature type="site" description="Important for catalytic activity, responsible for pKa modulation of the active site Glu and correct orientation of both the proton donor and substrate" evidence="4">
    <location>
        <position position="162"/>
    </location>
</feature>
<evidence type="ECO:0000313" key="7">
    <source>
        <dbReference type="EMBL" id="TID18508.1"/>
    </source>
</evidence>
<evidence type="ECO:0000256" key="4">
    <source>
        <dbReference type="PIRSR" id="PIRSR606710-2"/>
    </source>
</evidence>
<name>A0A4Z1PBZ3_9PEZI</name>
<dbReference type="SUPFAM" id="SSF75005">
    <property type="entry name" value="Arabinanase/levansucrase/invertase"/>
    <property type="match status" value="1"/>
</dbReference>
<dbReference type="InterPro" id="IPR006710">
    <property type="entry name" value="Glyco_hydro_43"/>
</dbReference>
<dbReference type="STRING" id="86259.A0A4Z1PBZ3"/>
<dbReference type="GO" id="GO:0005975">
    <property type="term" value="P:carbohydrate metabolic process"/>
    <property type="evidence" value="ECO:0007669"/>
    <property type="project" value="InterPro"/>
</dbReference>
<accession>A0A4Z1PBZ3</accession>
<proteinExistence type="inferred from homology"/>
<dbReference type="CDD" id="cd18833">
    <property type="entry name" value="GH43_PcXyl-like"/>
    <property type="match status" value="1"/>
</dbReference>
<keyword evidence="3" id="KW-0326">Glycosidase</keyword>
<evidence type="ECO:0000256" key="5">
    <source>
        <dbReference type="SAM" id="SignalP"/>
    </source>
</evidence>
<dbReference type="SUPFAM" id="SSF49899">
    <property type="entry name" value="Concanavalin A-like lectins/glucanases"/>
    <property type="match status" value="1"/>
</dbReference>
<dbReference type="Gene3D" id="2.115.10.20">
    <property type="entry name" value="Glycosyl hydrolase domain, family 43"/>
    <property type="match status" value="1"/>
</dbReference>
<dbReference type="InterPro" id="IPR023296">
    <property type="entry name" value="Glyco_hydro_beta-prop_sf"/>
</dbReference>
<organism evidence="7 8">
    <name type="scientific">Venturia nashicola</name>
    <dbReference type="NCBI Taxonomy" id="86259"/>
    <lineage>
        <taxon>Eukaryota</taxon>
        <taxon>Fungi</taxon>
        <taxon>Dikarya</taxon>
        <taxon>Ascomycota</taxon>
        <taxon>Pezizomycotina</taxon>
        <taxon>Dothideomycetes</taxon>
        <taxon>Pleosporomycetidae</taxon>
        <taxon>Venturiales</taxon>
        <taxon>Venturiaceae</taxon>
        <taxon>Venturia</taxon>
    </lineage>
</organism>
<dbReference type="Gene3D" id="2.60.120.200">
    <property type="match status" value="1"/>
</dbReference>
<protein>
    <submittedName>
        <fullName evidence="7">Xylosidase: arabinofuranosidase protein</fullName>
    </submittedName>
</protein>
<keyword evidence="8" id="KW-1185">Reference proteome</keyword>
<dbReference type="InterPro" id="IPR041542">
    <property type="entry name" value="GH43_C2"/>
</dbReference>
<feature type="signal peptide" evidence="5">
    <location>
        <begin position="1"/>
        <end position="19"/>
    </location>
</feature>
<dbReference type="PANTHER" id="PTHR42812">
    <property type="entry name" value="BETA-XYLOSIDASE"/>
    <property type="match status" value="1"/>
</dbReference>
<reference evidence="7 8" key="1">
    <citation type="submission" date="2019-04" db="EMBL/GenBank/DDBJ databases">
        <title>High contiguity whole genome sequence and gene annotation resource for two Venturia nashicola isolates.</title>
        <authorList>
            <person name="Prokchorchik M."/>
            <person name="Won K."/>
            <person name="Lee Y."/>
            <person name="Choi E.D."/>
            <person name="Segonzac C."/>
            <person name="Sohn K.H."/>
        </authorList>
    </citation>
    <scope>NUCLEOTIDE SEQUENCE [LARGE SCALE GENOMIC DNA]</scope>
    <source>
        <strain evidence="7 8">PRI2</strain>
    </source>
</reference>
<feature type="chain" id="PRO_5021331914" evidence="5">
    <location>
        <begin position="20"/>
        <end position="608"/>
    </location>
</feature>
<comment type="similarity">
    <text evidence="1">Belongs to the glycosyl hydrolase 43 family.</text>
</comment>
<dbReference type="InterPro" id="IPR013320">
    <property type="entry name" value="ConA-like_dom_sf"/>
</dbReference>
<evidence type="ECO:0000256" key="2">
    <source>
        <dbReference type="ARBA" id="ARBA00022801"/>
    </source>
</evidence>
<dbReference type="InterPro" id="IPR051795">
    <property type="entry name" value="Glycosyl_Hydrlase_43"/>
</dbReference>
<dbReference type="Pfam" id="PF17851">
    <property type="entry name" value="GH43_C2"/>
    <property type="match status" value="1"/>
</dbReference>
<dbReference type="Proteomes" id="UP000298493">
    <property type="component" value="Unassembled WGS sequence"/>
</dbReference>
<keyword evidence="2" id="KW-0378">Hydrolase</keyword>